<dbReference type="InterPro" id="IPR006148">
    <property type="entry name" value="Glc/Gal-6P_isomerase"/>
</dbReference>
<evidence type="ECO:0000313" key="8">
    <source>
        <dbReference type="EMBL" id="ALC48741.1"/>
    </source>
</evidence>
<organism evidence="8 9">
    <name type="scientific">Drosophila busckii</name>
    <name type="common">Fruit fly</name>
    <dbReference type="NCBI Taxonomy" id="30019"/>
    <lineage>
        <taxon>Eukaryota</taxon>
        <taxon>Metazoa</taxon>
        <taxon>Ecdysozoa</taxon>
        <taxon>Arthropoda</taxon>
        <taxon>Hexapoda</taxon>
        <taxon>Insecta</taxon>
        <taxon>Pterygota</taxon>
        <taxon>Neoptera</taxon>
        <taxon>Endopterygota</taxon>
        <taxon>Diptera</taxon>
        <taxon>Brachycera</taxon>
        <taxon>Muscomorpha</taxon>
        <taxon>Ephydroidea</taxon>
        <taxon>Drosophilidae</taxon>
        <taxon>Drosophila</taxon>
    </lineage>
</organism>
<comment type="catalytic activity">
    <reaction evidence="1 6">
        <text>6-phospho-D-glucono-1,5-lactone + H2O = 6-phospho-D-gluconate + H(+)</text>
        <dbReference type="Rhea" id="RHEA:12556"/>
        <dbReference type="ChEBI" id="CHEBI:15377"/>
        <dbReference type="ChEBI" id="CHEBI:15378"/>
        <dbReference type="ChEBI" id="CHEBI:57955"/>
        <dbReference type="ChEBI" id="CHEBI:58759"/>
        <dbReference type="EC" id="3.1.1.31"/>
    </reaction>
</comment>
<evidence type="ECO:0000256" key="6">
    <source>
        <dbReference type="RuleBase" id="RU365095"/>
    </source>
</evidence>
<dbReference type="GO" id="GO:0017057">
    <property type="term" value="F:6-phosphogluconolactonase activity"/>
    <property type="evidence" value="ECO:0007669"/>
    <property type="project" value="UniProtKB-UniRule"/>
</dbReference>
<dbReference type="FunFam" id="3.40.50.1360:FF:000005">
    <property type="entry name" value="6-phosphogluconolactonase"/>
    <property type="match status" value="1"/>
</dbReference>
<accession>A0A0M4EIK0</accession>
<dbReference type="InterPro" id="IPR005900">
    <property type="entry name" value="6-phosphogluconolactonase_DevB"/>
</dbReference>
<dbReference type="STRING" id="30019.A0A0M4EIK0"/>
<dbReference type="NCBIfam" id="TIGR01198">
    <property type="entry name" value="pgl"/>
    <property type="match status" value="1"/>
</dbReference>
<evidence type="ECO:0000256" key="3">
    <source>
        <dbReference type="ARBA" id="ARBA00010662"/>
    </source>
</evidence>
<dbReference type="GO" id="GO:0005975">
    <property type="term" value="P:carbohydrate metabolic process"/>
    <property type="evidence" value="ECO:0007669"/>
    <property type="project" value="UniProtKB-UniRule"/>
</dbReference>
<dbReference type="InterPro" id="IPR039104">
    <property type="entry name" value="6PGL"/>
</dbReference>
<name>A0A0M4EIK0_DROBS</name>
<evidence type="ECO:0000256" key="2">
    <source>
        <dbReference type="ARBA" id="ARBA00004961"/>
    </source>
</evidence>
<dbReference type="EMBL" id="CP012528">
    <property type="protein sequence ID" value="ALC48741.1"/>
    <property type="molecule type" value="Genomic_DNA"/>
</dbReference>
<dbReference type="AlphaFoldDB" id="A0A0M4EIK0"/>
<dbReference type="OrthoDB" id="432544at2759"/>
<dbReference type="UniPathway" id="UPA00115">
    <property type="reaction ID" value="UER00409"/>
</dbReference>
<dbReference type="InterPro" id="IPR037171">
    <property type="entry name" value="NagB/RpiA_transferase-like"/>
</dbReference>
<reference evidence="8 9" key="1">
    <citation type="submission" date="2015-08" db="EMBL/GenBank/DDBJ databases">
        <title>Ancestral chromatin configuration constrains chromatin evolution on differentiating sex chromosomes in Drosophila.</title>
        <authorList>
            <person name="Zhou Q."/>
            <person name="Bachtrog D."/>
        </authorList>
    </citation>
    <scope>NUCLEOTIDE SEQUENCE [LARGE SCALE GENOMIC DNA]</scope>
    <source>
        <tissue evidence="8">Whole larvae</tissue>
    </source>
</reference>
<dbReference type="Gene3D" id="3.40.50.1360">
    <property type="match status" value="1"/>
</dbReference>
<dbReference type="PANTHER" id="PTHR11054">
    <property type="entry name" value="6-PHOSPHOGLUCONOLACTONASE"/>
    <property type="match status" value="1"/>
</dbReference>
<comment type="similarity">
    <text evidence="3 6">Belongs to the glucosamine/galactosamine-6-phosphate isomerase family. 6-phosphogluconolactonase subfamily.</text>
</comment>
<evidence type="ECO:0000259" key="7">
    <source>
        <dbReference type="Pfam" id="PF01182"/>
    </source>
</evidence>
<dbReference type="OMA" id="YQLFEFE"/>
<comment type="pathway">
    <text evidence="2 6">Carbohydrate degradation; pentose phosphate pathway; D-ribulose 5-phosphate from D-glucose 6-phosphate (oxidative stage): step 2/3.</text>
</comment>
<sequence>MSKRKCAFKFTVALTDEQLLKTLADTIKSCAQQAKTNGNTFRIGLSGGSLVQLLTNALVSHKFDTSSWVFFFCDERYVAPDHNDSTYWAYKSHLMKKVPSIVDGQFLKVNTSLPLDACASDYESRVQSEFGCCKPEFDLLLLGMGPDGHTCSLFPEQPASLTETKRLVMPIRNSPKPPPERVTFTLPLINNAKNVVFVVTGDSKMEVVKSVFLDIDKRYPAAWVEPTKGKLTLITDIGAGQALTEEAE</sequence>
<feature type="domain" description="Glucosamine/galactosamine-6-phosphate isomerase" evidence="7">
    <location>
        <begin position="16"/>
        <end position="232"/>
    </location>
</feature>
<dbReference type="EC" id="3.1.1.31" evidence="4 6"/>
<dbReference type="SUPFAM" id="SSF100950">
    <property type="entry name" value="NagB/RpiA/CoA transferase-like"/>
    <property type="match status" value="1"/>
</dbReference>
<proteinExistence type="inferred from homology"/>
<keyword evidence="9" id="KW-1185">Reference proteome</keyword>
<evidence type="ECO:0000256" key="1">
    <source>
        <dbReference type="ARBA" id="ARBA00000832"/>
    </source>
</evidence>
<dbReference type="GO" id="GO:0006098">
    <property type="term" value="P:pentose-phosphate shunt"/>
    <property type="evidence" value="ECO:0007669"/>
    <property type="project" value="UniProtKB-UniPathway"/>
</dbReference>
<dbReference type="PANTHER" id="PTHR11054:SF0">
    <property type="entry name" value="6-PHOSPHOGLUCONOLACTONASE"/>
    <property type="match status" value="1"/>
</dbReference>
<dbReference type="CDD" id="cd01400">
    <property type="entry name" value="6PGL"/>
    <property type="match status" value="1"/>
</dbReference>
<keyword evidence="5 6" id="KW-0378">Hydrolase</keyword>
<dbReference type="Proteomes" id="UP000494163">
    <property type="component" value="Chromosome X"/>
</dbReference>
<evidence type="ECO:0000256" key="4">
    <source>
        <dbReference type="ARBA" id="ARBA00013198"/>
    </source>
</evidence>
<protein>
    <recommendedName>
        <fullName evidence="4 6">6-phosphogluconolactonase</fullName>
        <shortName evidence="6">6PGL</shortName>
        <ecNumber evidence="4 6">3.1.1.31</ecNumber>
    </recommendedName>
</protein>
<gene>
    <name evidence="8" type="ORF">Dbus_chrXg597</name>
</gene>
<evidence type="ECO:0000256" key="5">
    <source>
        <dbReference type="ARBA" id="ARBA00022801"/>
    </source>
</evidence>
<dbReference type="SMR" id="A0A0M4EIK0"/>
<evidence type="ECO:0000313" key="9">
    <source>
        <dbReference type="Proteomes" id="UP000494163"/>
    </source>
</evidence>
<comment type="function">
    <text evidence="6">Hydrolysis of 6-phosphogluconolactone to 6-phosphogluconate.</text>
</comment>
<dbReference type="Pfam" id="PF01182">
    <property type="entry name" value="Glucosamine_iso"/>
    <property type="match status" value="1"/>
</dbReference>